<evidence type="ECO:0000313" key="2">
    <source>
        <dbReference type="EMBL" id="MBE3001327.1"/>
    </source>
</evidence>
<organism evidence="2 3">
    <name type="scientific">Nocardiopsis coralli</name>
    <dbReference type="NCBI Taxonomy" id="2772213"/>
    <lineage>
        <taxon>Bacteria</taxon>
        <taxon>Bacillati</taxon>
        <taxon>Actinomycetota</taxon>
        <taxon>Actinomycetes</taxon>
        <taxon>Streptosporangiales</taxon>
        <taxon>Nocardiopsidaceae</taxon>
        <taxon>Nocardiopsis</taxon>
    </lineage>
</organism>
<dbReference type="Pfam" id="PF14534">
    <property type="entry name" value="DUF4440"/>
    <property type="match status" value="1"/>
</dbReference>
<reference evidence="2 3" key="1">
    <citation type="submission" date="2020-09" db="EMBL/GenBank/DDBJ databases">
        <title>Diversity and distribution of actinomycetes associated with coral in the coast of Hainan.</title>
        <authorList>
            <person name="Li F."/>
        </authorList>
    </citation>
    <scope>NUCLEOTIDE SEQUENCE [LARGE SCALE GENOMIC DNA]</scope>
    <source>
        <strain evidence="2 3">HNM0947</strain>
    </source>
</reference>
<sequence>MDEIEELQALDRAWRRAIVANEAGEIGRFMSEDWVLVDGDGVGTREKFLSLVSSGALTHSRMEAVPGTERVRVYGDTAVVTARVVNTAHYGGRDFHADEWTTDVYRQTDQGWVCVISQATPAQG</sequence>
<dbReference type="InterPro" id="IPR027843">
    <property type="entry name" value="DUF4440"/>
</dbReference>
<gene>
    <name evidence="2" type="ORF">IDM40_21910</name>
</gene>
<accession>A0ABR9PBV7</accession>
<keyword evidence="3" id="KW-1185">Reference proteome</keyword>
<evidence type="ECO:0000313" key="3">
    <source>
        <dbReference type="Proteomes" id="UP000806528"/>
    </source>
</evidence>
<dbReference type="SUPFAM" id="SSF54427">
    <property type="entry name" value="NTF2-like"/>
    <property type="match status" value="1"/>
</dbReference>
<dbReference type="Proteomes" id="UP000806528">
    <property type="component" value="Unassembled WGS sequence"/>
</dbReference>
<name>A0ABR9PBV7_9ACTN</name>
<dbReference type="RefSeq" id="WP_193123927.1">
    <property type="nucleotide sequence ID" value="NZ_JADBGI010000023.1"/>
</dbReference>
<protein>
    <submittedName>
        <fullName evidence="2">Nuclear transport factor 2 family protein</fullName>
    </submittedName>
</protein>
<evidence type="ECO:0000259" key="1">
    <source>
        <dbReference type="Pfam" id="PF14534"/>
    </source>
</evidence>
<dbReference type="EMBL" id="JADBGI010000023">
    <property type="protein sequence ID" value="MBE3001327.1"/>
    <property type="molecule type" value="Genomic_DNA"/>
</dbReference>
<dbReference type="InterPro" id="IPR032710">
    <property type="entry name" value="NTF2-like_dom_sf"/>
</dbReference>
<dbReference type="Gene3D" id="3.10.450.50">
    <property type="match status" value="1"/>
</dbReference>
<proteinExistence type="predicted"/>
<feature type="domain" description="DUF4440" evidence="1">
    <location>
        <begin position="7"/>
        <end position="113"/>
    </location>
</feature>
<comment type="caution">
    <text evidence="2">The sequence shown here is derived from an EMBL/GenBank/DDBJ whole genome shotgun (WGS) entry which is preliminary data.</text>
</comment>